<proteinExistence type="predicted"/>
<dbReference type="EMBL" id="CP004044">
    <property type="protein sequence ID" value="AGC67928.1"/>
    <property type="molecule type" value="Genomic_DNA"/>
</dbReference>
<reference evidence="2 3" key="1">
    <citation type="journal article" date="2013" name="Genome Announc.">
        <title>Complete genome sequence of Clostridium stercorarium subsp. stercorarium strain DSM 8532, a thermophilic degrader of plant cell wall fibers.</title>
        <authorList>
            <person name="Poehlein A."/>
            <person name="Zverlov V.V."/>
            <person name="Daniel R."/>
            <person name="Schwarz W.H."/>
            <person name="Liebl W."/>
        </authorList>
    </citation>
    <scope>NUCLEOTIDE SEQUENCE [LARGE SCALE GENOMIC DNA]</scope>
    <source>
        <strain evidence="3">ATCC 35414 / DSM 8532 / NCIMB 11754</strain>
    </source>
</reference>
<evidence type="ECO:0008006" key="4">
    <source>
        <dbReference type="Google" id="ProtNLM"/>
    </source>
</evidence>
<name>L7VQS8_THES1</name>
<dbReference type="KEGG" id="css:Cst_c09300"/>
<dbReference type="Gene3D" id="6.10.250.660">
    <property type="match status" value="1"/>
</dbReference>
<dbReference type="KEGG" id="csd:Clst_0891"/>
<gene>
    <name evidence="2" type="ordered locus">Cst_c09300</name>
</gene>
<dbReference type="Proteomes" id="UP000011220">
    <property type="component" value="Chromosome"/>
</dbReference>
<feature type="coiled-coil region" evidence="1">
    <location>
        <begin position="107"/>
        <end position="152"/>
    </location>
</feature>
<dbReference type="STRING" id="1121335.Cst_c09300"/>
<dbReference type="PATRIC" id="fig|1121335.3.peg.906"/>
<dbReference type="RefSeq" id="WP_015358619.1">
    <property type="nucleotide sequence ID" value="NC_020134.1"/>
</dbReference>
<sequence>MAGSGAKKFGISLFGFKKSDVNAYLERVIREFDQRLKEKEEENARLKAELGELKEKYDKLFNEADSLMKEKEKIAGALLQAQEKAEMIIKEAHDRAFKEKMKLDQMLEAEKEKIVDIKLQLKQLKGHITDILSRYEKQMEEVITDIENCEKNYDHTGQEAEFNPKKNDEYEYIKEQGECAG</sequence>
<feature type="coiled-coil region" evidence="1">
    <location>
        <begin position="22"/>
        <end position="70"/>
    </location>
</feature>
<protein>
    <recommendedName>
        <fullName evidence="4">Cell division protein DivIVA</fullName>
    </recommendedName>
</protein>
<evidence type="ECO:0000313" key="2">
    <source>
        <dbReference type="EMBL" id="AGC67928.1"/>
    </source>
</evidence>
<dbReference type="Pfam" id="PF05103">
    <property type="entry name" value="DivIVA"/>
    <property type="match status" value="1"/>
</dbReference>
<accession>L7VQS8</accession>
<evidence type="ECO:0000256" key="1">
    <source>
        <dbReference type="SAM" id="Coils"/>
    </source>
</evidence>
<evidence type="ECO:0000313" key="3">
    <source>
        <dbReference type="Proteomes" id="UP000011220"/>
    </source>
</evidence>
<keyword evidence="1" id="KW-0175">Coiled coil</keyword>
<keyword evidence="3" id="KW-1185">Reference proteome</keyword>
<dbReference type="AlphaFoldDB" id="L7VQS8"/>
<organism evidence="2 3">
    <name type="scientific">Thermoclostridium stercorarium (strain ATCC 35414 / DSM 8532 / NCIMB 11754)</name>
    <name type="common">Clostridium stercorarium</name>
    <dbReference type="NCBI Taxonomy" id="1121335"/>
    <lineage>
        <taxon>Bacteria</taxon>
        <taxon>Bacillati</taxon>
        <taxon>Bacillota</taxon>
        <taxon>Clostridia</taxon>
        <taxon>Eubacteriales</taxon>
        <taxon>Oscillospiraceae</taxon>
        <taxon>Thermoclostridium</taxon>
    </lineage>
</organism>
<dbReference type="InterPro" id="IPR007793">
    <property type="entry name" value="DivIVA_fam"/>
</dbReference>